<dbReference type="EMBL" id="MCFA01000030">
    <property type="protein sequence ID" value="ORY14789.1"/>
    <property type="molecule type" value="Genomic_DNA"/>
</dbReference>
<evidence type="ECO:0000313" key="2">
    <source>
        <dbReference type="EMBL" id="ORY14789.1"/>
    </source>
</evidence>
<protein>
    <submittedName>
        <fullName evidence="2">Uncharacterized protein</fullName>
    </submittedName>
</protein>
<feature type="region of interest" description="Disordered" evidence="1">
    <location>
        <begin position="1"/>
        <end position="24"/>
    </location>
</feature>
<name>A0A1Y1ZX09_9PLEO</name>
<feature type="compositionally biased region" description="Polar residues" evidence="1">
    <location>
        <begin position="601"/>
        <end position="613"/>
    </location>
</feature>
<feature type="region of interest" description="Disordered" evidence="1">
    <location>
        <begin position="85"/>
        <end position="114"/>
    </location>
</feature>
<feature type="region of interest" description="Disordered" evidence="1">
    <location>
        <begin position="174"/>
        <end position="202"/>
    </location>
</feature>
<feature type="region of interest" description="Disordered" evidence="1">
    <location>
        <begin position="208"/>
        <end position="227"/>
    </location>
</feature>
<feature type="compositionally biased region" description="Pro residues" evidence="1">
    <location>
        <begin position="760"/>
        <end position="771"/>
    </location>
</feature>
<feature type="compositionally biased region" description="Low complexity" evidence="1">
    <location>
        <begin position="645"/>
        <end position="656"/>
    </location>
</feature>
<feature type="region of interest" description="Disordered" evidence="1">
    <location>
        <begin position="836"/>
        <end position="858"/>
    </location>
</feature>
<accession>A0A1Y1ZX09</accession>
<organism evidence="2 3">
    <name type="scientific">Clohesyomyces aquaticus</name>
    <dbReference type="NCBI Taxonomy" id="1231657"/>
    <lineage>
        <taxon>Eukaryota</taxon>
        <taxon>Fungi</taxon>
        <taxon>Dikarya</taxon>
        <taxon>Ascomycota</taxon>
        <taxon>Pezizomycotina</taxon>
        <taxon>Dothideomycetes</taxon>
        <taxon>Pleosporomycetidae</taxon>
        <taxon>Pleosporales</taxon>
        <taxon>Lindgomycetaceae</taxon>
        <taxon>Clohesyomyces</taxon>
    </lineage>
</organism>
<evidence type="ECO:0000313" key="3">
    <source>
        <dbReference type="Proteomes" id="UP000193144"/>
    </source>
</evidence>
<dbReference type="Proteomes" id="UP000193144">
    <property type="component" value="Unassembled WGS sequence"/>
</dbReference>
<feature type="compositionally biased region" description="Low complexity" evidence="1">
    <location>
        <begin position="678"/>
        <end position="695"/>
    </location>
</feature>
<feature type="compositionally biased region" description="Polar residues" evidence="1">
    <location>
        <begin position="705"/>
        <end position="715"/>
    </location>
</feature>
<feature type="compositionally biased region" description="Pro residues" evidence="1">
    <location>
        <begin position="216"/>
        <end position="225"/>
    </location>
</feature>
<gene>
    <name evidence="2" type="ORF">BCR34DRAFT_212360</name>
</gene>
<evidence type="ECO:0000256" key="1">
    <source>
        <dbReference type="SAM" id="MobiDB-lite"/>
    </source>
</evidence>
<reference evidence="2 3" key="1">
    <citation type="submission" date="2016-07" db="EMBL/GenBank/DDBJ databases">
        <title>Pervasive Adenine N6-methylation of Active Genes in Fungi.</title>
        <authorList>
            <consortium name="DOE Joint Genome Institute"/>
            <person name="Mondo S.J."/>
            <person name="Dannebaum R.O."/>
            <person name="Kuo R.C."/>
            <person name="Labutti K."/>
            <person name="Haridas S."/>
            <person name="Kuo A."/>
            <person name="Salamov A."/>
            <person name="Ahrendt S.R."/>
            <person name="Lipzen A."/>
            <person name="Sullivan W."/>
            <person name="Andreopoulos W.B."/>
            <person name="Clum A."/>
            <person name="Lindquist E."/>
            <person name="Daum C."/>
            <person name="Ramamoorthy G.K."/>
            <person name="Gryganskyi A."/>
            <person name="Culley D."/>
            <person name="Magnuson J.K."/>
            <person name="James T.Y."/>
            <person name="O'Malley M.A."/>
            <person name="Stajich J.E."/>
            <person name="Spatafora J.W."/>
            <person name="Visel A."/>
            <person name="Grigoriev I.V."/>
        </authorList>
    </citation>
    <scope>NUCLEOTIDE SEQUENCE [LARGE SCALE GENOMIC DNA]</scope>
    <source>
        <strain evidence="2 3">CBS 115471</strain>
    </source>
</reference>
<feature type="compositionally biased region" description="Polar residues" evidence="1">
    <location>
        <begin position="556"/>
        <end position="582"/>
    </location>
</feature>
<feature type="compositionally biased region" description="Polar residues" evidence="1">
    <location>
        <begin position="177"/>
        <end position="191"/>
    </location>
</feature>
<dbReference type="AlphaFoldDB" id="A0A1Y1ZX09"/>
<comment type="caution">
    <text evidence="2">The sequence shown here is derived from an EMBL/GenBank/DDBJ whole genome shotgun (WGS) entry which is preliminary data.</text>
</comment>
<feature type="region of interest" description="Disordered" evidence="1">
    <location>
        <begin position="531"/>
        <end position="771"/>
    </location>
</feature>
<feature type="compositionally biased region" description="Acidic residues" evidence="1">
    <location>
        <begin position="590"/>
        <end position="599"/>
    </location>
</feature>
<feature type="compositionally biased region" description="Basic residues" evidence="1">
    <location>
        <begin position="90"/>
        <end position="106"/>
    </location>
</feature>
<keyword evidence="3" id="KW-1185">Reference proteome</keyword>
<proteinExistence type="predicted"/>
<dbReference type="OrthoDB" id="3798510at2759"/>
<sequence>MTHGQLPPIGYERSISGQRPPPIRTLKDVRCRDCQMKDPPANQSTIAREACLHKHEFAPSVNRFSILAELDQQASRTKWNFDFFQTPGARPRKRGKRGGKNTKPKFVRQPAYEAQKSESHSVEELCKEMAALCLDDGKLQKESGTTPLSTDVCNGKQQEDYRRAFDDVRHHWMPQFRPNSDATPKSPSTARAAQVSDGVSVLSRPEPCLTQQSSLPSPPGPPPPKSCFELQNFKRKESRFLPVPAFHATFEGAFAHQPSTSPQKPRKILPIRHMVQKKPLIVAFPTSAQKAAASAACRALSNRKTISPPLTTTLAGNKSRPESLSLLTLSSEPLYPNTLSLADAQPFSLPSAPLAITPSSPASPTLTTSTATSMAPSLTTPASVYSTLPNHPWNIVPPPLPLPPRPQLPNLISPVQTWTPISWPSPLPSMQYASSGKSSFPKQASAFCAALPSVPSTLPDLLGPQRLTQHLDCQSQHPRFSTVSAPNSIPVKPSLPSAISAETRKHIEEFLEMGHANPCWCMSHTPTQHIPPAPLPPSLQDEIRLPTPPPTPVESRMQTPMSEHNNALTPGSLNLGFQATVQDESKREDTEDAEKEELDSNLASPTPTLTLSPVGSDCSFISPPPSAIDIGSDFEDLRASGLEDTSPSPSTSSSSSDNGGWTLVNPTARLHTPIPGDSITVTTPPSQTQTQIQTQNIGELEVPDSPTSTSAWETETSVEGEYENPWCDSIYSSISGSVAAPPPPPSHTNDSPPSQILSPNPEPVATPTPGSLPTPCTPWNPLPCAECAACTQVCFCRSSTADEAANAMDGKEKVGVAGPEDSNEWPSLQEAMRNVRGVGRKRQGWGKGNGIGIKRKFS</sequence>